<evidence type="ECO:0000313" key="4">
    <source>
        <dbReference type="Proteomes" id="UP000694941"/>
    </source>
</evidence>
<dbReference type="Pfam" id="PF11938">
    <property type="entry name" value="DUF3456"/>
    <property type="match status" value="1"/>
</dbReference>
<gene>
    <name evidence="5" type="primary">LOC106467848</name>
</gene>
<evidence type="ECO:0000256" key="1">
    <source>
        <dbReference type="ARBA" id="ARBA00007285"/>
    </source>
</evidence>
<dbReference type="PANTHER" id="PTHR13341:SF2">
    <property type="entry name" value="PROTEIN SEELE"/>
    <property type="match status" value="1"/>
</dbReference>
<dbReference type="PANTHER" id="PTHR13341">
    <property type="entry name" value="MIR-INTERACTING SAPOSIN-LIKE PROTEIN"/>
    <property type="match status" value="1"/>
</dbReference>
<evidence type="ECO:0000313" key="5">
    <source>
        <dbReference type="RefSeq" id="XP_022251757.1"/>
    </source>
</evidence>
<keyword evidence="4" id="KW-1185">Reference proteome</keyword>
<sequence>MVRSHMKLLLLEVLLVYFFRSKTLASQEIKCLVCQTMVDEIVKAIELEDPRKTIQVGSFRIQPDDFCLHSFFCLVEGSFKIDVQYVASETHLHELFDSVCEKFDDYAQATHKETKELALLNLSEQIALLSNYDIVPDPELNKSLKTSCESIIGDFEDDLMMLLHKVSNPDSFKTKVNFCGKVTELCKNLKDEEVTVQNDDYDLESHIEL</sequence>
<evidence type="ECO:0000259" key="3">
    <source>
        <dbReference type="Pfam" id="PF11938"/>
    </source>
</evidence>
<protein>
    <submittedName>
        <fullName evidence="5">Protein canopy homolog 2-like</fullName>
    </submittedName>
</protein>
<organism evidence="4 5">
    <name type="scientific">Limulus polyphemus</name>
    <name type="common">Atlantic horseshoe crab</name>
    <dbReference type="NCBI Taxonomy" id="6850"/>
    <lineage>
        <taxon>Eukaryota</taxon>
        <taxon>Metazoa</taxon>
        <taxon>Ecdysozoa</taxon>
        <taxon>Arthropoda</taxon>
        <taxon>Chelicerata</taxon>
        <taxon>Merostomata</taxon>
        <taxon>Xiphosura</taxon>
        <taxon>Limulidae</taxon>
        <taxon>Limulus</taxon>
    </lineage>
</organism>
<name>A0ABM1T7A1_LIMPO</name>
<accession>A0ABM1T7A1</accession>
<reference evidence="5" key="1">
    <citation type="submission" date="2025-08" db="UniProtKB">
        <authorList>
            <consortium name="RefSeq"/>
        </authorList>
    </citation>
    <scope>IDENTIFICATION</scope>
    <source>
        <tissue evidence="5">Muscle</tissue>
    </source>
</reference>
<feature type="domain" description="DUF3456" evidence="3">
    <location>
        <begin position="30"/>
        <end position="186"/>
    </location>
</feature>
<dbReference type="GeneID" id="106467848"/>
<dbReference type="RefSeq" id="XP_022251757.1">
    <property type="nucleotide sequence ID" value="XM_022396049.1"/>
</dbReference>
<keyword evidence="2" id="KW-0732">Signal</keyword>
<dbReference type="InterPro" id="IPR042415">
    <property type="entry name" value="CNPY"/>
</dbReference>
<dbReference type="Proteomes" id="UP000694941">
    <property type="component" value="Unplaced"/>
</dbReference>
<dbReference type="InterPro" id="IPR021852">
    <property type="entry name" value="DUF3456"/>
</dbReference>
<feature type="chain" id="PRO_5047277397" evidence="2">
    <location>
        <begin position="26"/>
        <end position="209"/>
    </location>
</feature>
<comment type="similarity">
    <text evidence="1">Belongs to the canopy family.</text>
</comment>
<evidence type="ECO:0000256" key="2">
    <source>
        <dbReference type="SAM" id="SignalP"/>
    </source>
</evidence>
<proteinExistence type="inferred from homology"/>
<feature type="signal peptide" evidence="2">
    <location>
        <begin position="1"/>
        <end position="25"/>
    </location>
</feature>